<name>M7NAA1_9BACT</name>
<comment type="subcellular location">
    <subcellularLocation>
        <location evidence="3">Cytoplasm</location>
    </subcellularLocation>
    <text evidence="3">The tmRNA-SmpB complex associates with stalled 70S ribosomes.</text>
</comment>
<dbReference type="eggNOG" id="COG0691">
    <property type="taxonomic scope" value="Bacteria"/>
</dbReference>
<dbReference type="Proteomes" id="UP000011910">
    <property type="component" value="Unassembled WGS sequence"/>
</dbReference>
<organism evidence="4 5">
    <name type="scientific">Cesiribacter andamanensis AMV16</name>
    <dbReference type="NCBI Taxonomy" id="1279009"/>
    <lineage>
        <taxon>Bacteria</taxon>
        <taxon>Pseudomonadati</taxon>
        <taxon>Bacteroidota</taxon>
        <taxon>Cytophagia</taxon>
        <taxon>Cytophagales</taxon>
        <taxon>Cesiribacteraceae</taxon>
        <taxon>Cesiribacter</taxon>
    </lineage>
</organism>
<dbReference type="RefSeq" id="WP_009194160.1">
    <property type="nucleotide sequence ID" value="NZ_AODQ01000011.1"/>
</dbReference>
<dbReference type="NCBIfam" id="TIGR00086">
    <property type="entry name" value="smpB"/>
    <property type="match status" value="1"/>
</dbReference>
<keyword evidence="2 3" id="KW-0694">RNA-binding</keyword>
<protein>
    <recommendedName>
        <fullName evidence="3">SsrA-binding protein</fullName>
    </recommendedName>
    <alternativeName>
        <fullName evidence="3">Small protein B</fullName>
    </alternativeName>
</protein>
<dbReference type="HAMAP" id="MF_00023">
    <property type="entry name" value="SmpB"/>
    <property type="match status" value="1"/>
</dbReference>
<dbReference type="Gene3D" id="2.40.280.10">
    <property type="match status" value="1"/>
</dbReference>
<keyword evidence="1 3" id="KW-0963">Cytoplasm</keyword>
<dbReference type="OrthoDB" id="9805462at2"/>
<comment type="caution">
    <text evidence="4">The sequence shown here is derived from an EMBL/GenBank/DDBJ whole genome shotgun (WGS) entry which is preliminary data.</text>
</comment>
<evidence type="ECO:0000313" key="4">
    <source>
        <dbReference type="EMBL" id="EMR04131.1"/>
    </source>
</evidence>
<dbReference type="STRING" id="1279009.ADICEAN_00754"/>
<dbReference type="PROSITE" id="PS01317">
    <property type="entry name" value="SSRP"/>
    <property type="match status" value="1"/>
</dbReference>
<proteinExistence type="inferred from homology"/>
<comment type="similarity">
    <text evidence="3">Belongs to the SmpB family.</text>
</comment>
<keyword evidence="5" id="KW-1185">Reference proteome</keyword>
<dbReference type="GO" id="GO:0070929">
    <property type="term" value="P:trans-translation"/>
    <property type="evidence" value="ECO:0007669"/>
    <property type="project" value="UniProtKB-UniRule"/>
</dbReference>
<dbReference type="InterPro" id="IPR020081">
    <property type="entry name" value="SsrA-bd_prot_CS"/>
</dbReference>
<dbReference type="PATRIC" id="fig|1279009.4.peg.767"/>
<sequence>MAKEKESRFAKTVNIKNKRASFEYEFLEKFVAGLSLQGTEIKSIRQSQVNMGDAHCGFQNDEMWVFNLHISPYEEGNMFNHEPMRPRKVLLKRREINRLKTKSEEKGLTIIPVRLFINDKGLAKLEIALARGKKTHDKRESIKERDIQRELSRMKF</sequence>
<dbReference type="GO" id="GO:0003723">
    <property type="term" value="F:RNA binding"/>
    <property type="evidence" value="ECO:0007669"/>
    <property type="project" value="UniProtKB-UniRule"/>
</dbReference>
<dbReference type="Pfam" id="PF01668">
    <property type="entry name" value="SmpB"/>
    <property type="match status" value="1"/>
</dbReference>
<dbReference type="PANTHER" id="PTHR30308:SF2">
    <property type="entry name" value="SSRA-BINDING PROTEIN"/>
    <property type="match status" value="1"/>
</dbReference>
<dbReference type="InterPro" id="IPR000037">
    <property type="entry name" value="SsrA-bd_prot"/>
</dbReference>
<dbReference type="NCBIfam" id="NF003843">
    <property type="entry name" value="PRK05422.1"/>
    <property type="match status" value="1"/>
</dbReference>
<comment type="function">
    <text evidence="3">Required for rescue of stalled ribosomes mediated by trans-translation. Binds to transfer-messenger RNA (tmRNA), required for stable association of tmRNA with ribosomes. tmRNA and SmpB together mimic tRNA shape, replacing the anticodon stem-loop with SmpB. tmRNA is encoded by the ssrA gene; the 2 termini fold to resemble tRNA(Ala) and it encodes a 'tag peptide', a short internal open reading frame. During trans-translation Ala-aminoacylated tmRNA acts like a tRNA, entering the A-site of stalled ribosomes, displacing the stalled mRNA. The ribosome then switches to translate the ORF on the tmRNA; the nascent peptide is terminated with the 'tag peptide' encoded by the tmRNA and targeted for degradation. The ribosome is freed to recommence translation, which seems to be the essential function of trans-translation.</text>
</comment>
<dbReference type="GO" id="GO:0070930">
    <property type="term" value="P:trans-translation-dependent protein tagging"/>
    <property type="evidence" value="ECO:0007669"/>
    <property type="project" value="TreeGrafter"/>
</dbReference>
<gene>
    <name evidence="3 4" type="primary">smpB</name>
    <name evidence="4" type="ORF">ADICEAN_00754</name>
</gene>
<dbReference type="PANTHER" id="PTHR30308">
    <property type="entry name" value="TMRNA-BINDING COMPONENT OF TRANS-TRANSLATION TAGGING COMPLEX"/>
    <property type="match status" value="1"/>
</dbReference>
<dbReference type="GO" id="GO:0005829">
    <property type="term" value="C:cytosol"/>
    <property type="evidence" value="ECO:0007669"/>
    <property type="project" value="TreeGrafter"/>
</dbReference>
<reference evidence="4 5" key="1">
    <citation type="journal article" date="2013" name="Genome Announc.">
        <title>Draft Genome Sequence of Cesiribacter andamanensis Strain AMV16T, Isolated from a Soil Sample from a Mud Volcano in the Andaman Islands, India.</title>
        <authorList>
            <person name="Shivaji S."/>
            <person name="Ara S."/>
            <person name="Begum Z."/>
            <person name="Srinivas T.N."/>
            <person name="Singh A."/>
            <person name="Kumar Pinnaka A."/>
        </authorList>
    </citation>
    <scope>NUCLEOTIDE SEQUENCE [LARGE SCALE GENOMIC DNA]</scope>
    <source>
        <strain evidence="4 5">AMV16</strain>
    </source>
</reference>
<evidence type="ECO:0000256" key="1">
    <source>
        <dbReference type="ARBA" id="ARBA00022490"/>
    </source>
</evidence>
<dbReference type="InterPro" id="IPR023620">
    <property type="entry name" value="SmpB"/>
</dbReference>
<dbReference type="AlphaFoldDB" id="M7NAA1"/>
<dbReference type="SUPFAM" id="SSF74982">
    <property type="entry name" value="Small protein B (SmpB)"/>
    <property type="match status" value="1"/>
</dbReference>
<evidence type="ECO:0000256" key="3">
    <source>
        <dbReference type="HAMAP-Rule" id="MF_00023"/>
    </source>
</evidence>
<accession>M7NAA1</accession>
<evidence type="ECO:0000313" key="5">
    <source>
        <dbReference type="Proteomes" id="UP000011910"/>
    </source>
</evidence>
<evidence type="ECO:0000256" key="2">
    <source>
        <dbReference type="ARBA" id="ARBA00022884"/>
    </source>
</evidence>
<dbReference type="EMBL" id="AODQ01000011">
    <property type="protein sequence ID" value="EMR04131.1"/>
    <property type="molecule type" value="Genomic_DNA"/>
</dbReference>